<feature type="domain" description="TonB-dependent receptor plug" evidence="12">
    <location>
        <begin position="120"/>
        <end position="235"/>
    </location>
</feature>
<dbReference type="Pfam" id="PF00593">
    <property type="entry name" value="TonB_dep_Rec_b-barrel"/>
    <property type="match status" value="1"/>
</dbReference>
<dbReference type="Gene3D" id="2.170.130.10">
    <property type="entry name" value="TonB-dependent receptor, plug domain"/>
    <property type="match status" value="1"/>
</dbReference>
<evidence type="ECO:0000256" key="9">
    <source>
        <dbReference type="RuleBase" id="RU003357"/>
    </source>
</evidence>
<dbReference type="OrthoDB" id="9768177at2"/>
<evidence type="ECO:0000256" key="2">
    <source>
        <dbReference type="ARBA" id="ARBA00022448"/>
    </source>
</evidence>
<dbReference type="InterPro" id="IPR023997">
    <property type="entry name" value="TonB-dep_OMP_SusC/RagA_CS"/>
</dbReference>
<dbReference type="Pfam" id="PF13715">
    <property type="entry name" value="CarbopepD_reg_2"/>
    <property type="match status" value="1"/>
</dbReference>
<evidence type="ECO:0000259" key="11">
    <source>
        <dbReference type="Pfam" id="PF00593"/>
    </source>
</evidence>
<evidence type="ECO:0000313" key="16">
    <source>
        <dbReference type="Proteomes" id="UP000010862"/>
    </source>
</evidence>
<dbReference type="Pfam" id="PF07715">
    <property type="entry name" value="Plug"/>
    <property type="match status" value="1"/>
</dbReference>
<feature type="signal peptide" evidence="10">
    <location>
        <begin position="1"/>
        <end position="28"/>
    </location>
</feature>
<evidence type="ECO:0000313" key="15">
    <source>
        <dbReference type="Proteomes" id="UP000007820"/>
    </source>
</evidence>
<dbReference type="InterPro" id="IPR000531">
    <property type="entry name" value="Beta-barrel_TonB"/>
</dbReference>
<dbReference type="KEGG" id="pdt:Prede_1119"/>
<evidence type="ECO:0000256" key="5">
    <source>
        <dbReference type="ARBA" id="ARBA00023077"/>
    </source>
</evidence>
<dbReference type="SUPFAM" id="SSF49464">
    <property type="entry name" value="Carboxypeptidase regulatory domain-like"/>
    <property type="match status" value="1"/>
</dbReference>
<dbReference type="EMBL" id="CP003368">
    <property type="protein sequence ID" value="AGB28447.1"/>
    <property type="molecule type" value="Genomic_DNA"/>
</dbReference>
<accession>F9D2F7</accession>
<dbReference type="InterPro" id="IPR036942">
    <property type="entry name" value="Beta-barrel_TonB_sf"/>
</dbReference>
<dbReference type="PATRIC" id="fig|908937.9.peg.1165"/>
<name>F9D2F7_PREDD</name>
<dbReference type="InterPro" id="IPR037066">
    <property type="entry name" value="Plug_dom_sf"/>
</dbReference>
<evidence type="ECO:0000259" key="12">
    <source>
        <dbReference type="Pfam" id="PF07715"/>
    </source>
</evidence>
<dbReference type="Gene3D" id="2.60.40.1120">
    <property type="entry name" value="Carboxypeptidase-like, regulatory domain"/>
    <property type="match status" value="1"/>
</dbReference>
<reference evidence="16" key="2">
    <citation type="submission" date="2012-02" db="EMBL/GenBank/DDBJ databases">
        <title>Complete sequence of chromosome 1 of Prevotella dentalis DSM 3688.</title>
        <authorList>
            <person name="Lucas S."/>
            <person name="Copeland A."/>
            <person name="Lapidus A."/>
            <person name="Glavina del Rio T."/>
            <person name="Dalin E."/>
            <person name="Tice H."/>
            <person name="Bruce D."/>
            <person name="Goodwin L."/>
            <person name="Pitluck S."/>
            <person name="Peters L."/>
            <person name="Mikhailova N."/>
            <person name="Chertkov O."/>
            <person name="Kyrpides N."/>
            <person name="Mavromatis K."/>
            <person name="Ivanova N."/>
            <person name="Brettin T."/>
            <person name="Detter J.C."/>
            <person name="Han C."/>
            <person name="Larimer F."/>
            <person name="Land M."/>
            <person name="Hauser L."/>
            <person name="Markowitz V."/>
            <person name="Cheng J.-F."/>
            <person name="Hugenholtz P."/>
            <person name="Woyke T."/>
            <person name="Wu D."/>
            <person name="Gronow S."/>
            <person name="Wellnitz S."/>
            <person name="Brambilla E."/>
            <person name="Klenk H.-P."/>
            <person name="Eisen J.A."/>
        </authorList>
    </citation>
    <scope>NUCLEOTIDE SEQUENCE [LARGE SCALE GENOMIC DNA]</scope>
    <source>
        <strain evidence="16">ATCC 49559 / DSM 3688 / JCM 13448 / NCTC 12043 / ES 2772</strain>
    </source>
</reference>
<dbReference type="SUPFAM" id="SSF56935">
    <property type="entry name" value="Porins"/>
    <property type="match status" value="1"/>
</dbReference>
<gene>
    <name evidence="14" type="primary">susC</name>
    <name evidence="13" type="ordered locus">Prede_1119</name>
    <name evidence="14" type="ORF">HMPREF9136_0985</name>
</gene>
<dbReference type="GO" id="GO:0009279">
    <property type="term" value="C:cell outer membrane"/>
    <property type="evidence" value="ECO:0007669"/>
    <property type="project" value="UniProtKB-SubCell"/>
</dbReference>
<evidence type="ECO:0000256" key="10">
    <source>
        <dbReference type="SAM" id="SignalP"/>
    </source>
</evidence>
<sequence>MMKQVKITMPRRAVTLACGLALAATAFGQQVVVKGHVVDATGEPVIGATVRIDGQQGGTVTDIDGNFTLNANSGATVTVDYIGYESYKGTASSNMSITLQEGKEKSLNEVVVIGYGAVKKSDLTGSVTALKPDSKNKGLVVNAQEMISGKIAGVNVTTEGGAPGSKATIRIRGGASLNADSDPLIVIDGIPMDNNGVKGLSNALSIVNPQDIESFNILKDASATAIYGSRGSNGVIIITTKKGRKGQKVQIGYNGSATVSMKRKTIDVMDGDQYRKFVTNLYKGTSQEQTVQNALGKENTDWQEEIYRTAITQDHALTLSGSLGTVLPYRVSVGYTGEQGILKTSDFDRYTASVNLNPSLLNDHLKFNINVKGMYADTKYANTDAISAAVWMDPTKPVRSSDAMYSNFGGYYEWTQPGTPLGDKNWAYTYNNNATKNPVALLNLKNDRAHSKDLNANLDVDYQIQGFEDLRLHGTVGYDIAEGKQLTDVDPASPENIYYGSHGWEKILKRNFTASAYAQYYHDFNDPAKNHFDIMLGSEFQRFWRSQHNNYYGYYGAGYNDASKAGTKYNDKTYDFITHSKLLSFFGRANWTLMDSRYMLTATVRADGSSRFNWLQPYDNKQWGVFPSFAFGWRIKDENKFRDISWLSDLKLRLGYGTTGQQNLGTDIGDYPYYDTYNLNVNPTSYYDIDGDGSLARPVATNHALTWEKTTTYNIGLDWGILNQRISGSIDWYYRKTTDLISTVNVGAGSTFKNTLPKNVGDMTNTGVEAAIHFNPIQTKDWNWMIDYNFTYNQNNISRLTEAYVKDYFIPVGGISAGTGNNCQAHAVGHPAFSYYVFQQAYGADGKPLEGVVVDRNGDGVITEKDKYFYKSPVAPVTMGLSSRLEYKSWDLGFSLRASIGNYVFNNLEAGSANVGSAAIYRNEFLSNRPISALAAGWTSDETYSVLSDRYVQNGSFLKCDNITLGYSFNSLFRAGKWAGLNGRIYGAVNNVFTITKYSGIDPEVYGGIDNNVYPRPFSAMIGLNLNF</sequence>
<comment type="subcellular location">
    <subcellularLocation>
        <location evidence="1 8">Cell outer membrane</location>
        <topology evidence="1 8">Multi-pass membrane protein</topology>
    </subcellularLocation>
</comment>
<evidence type="ECO:0000256" key="3">
    <source>
        <dbReference type="ARBA" id="ARBA00022452"/>
    </source>
</evidence>
<dbReference type="PROSITE" id="PS52016">
    <property type="entry name" value="TONB_DEPENDENT_REC_3"/>
    <property type="match status" value="1"/>
</dbReference>
<keyword evidence="4 8" id="KW-0812">Transmembrane</keyword>
<dbReference type="Gene3D" id="2.40.170.20">
    <property type="entry name" value="TonB-dependent receptor, beta-barrel domain"/>
    <property type="match status" value="1"/>
</dbReference>
<evidence type="ECO:0000313" key="14">
    <source>
        <dbReference type="EMBL" id="EGQ15620.1"/>
    </source>
</evidence>
<keyword evidence="7 8" id="KW-0998">Cell outer membrane</keyword>
<evidence type="ECO:0000256" key="7">
    <source>
        <dbReference type="ARBA" id="ARBA00023237"/>
    </source>
</evidence>
<organism evidence="14 15">
    <name type="scientific">Prevotella dentalis (strain ATCC 49559 / DSM 3688 / JCM 13448 / NCTC 12043 / ES 2772)</name>
    <name type="common">Mitsuokella dentalis</name>
    <dbReference type="NCBI Taxonomy" id="908937"/>
    <lineage>
        <taxon>Bacteria</taxon>
        <taxon>Pseudomonadati</taxon>
        <taxon>Bacteroidota</taxon>
        <taxon>Bacteroidia</taxon>
        <taxon>Bacteroidales</taxon>
        <taxon>Prevotellaceae</taxon>
        <taxon>Prevotella</taxon>
    </lineage>
</organism>
<dbReference type="Proteomes" id="UP000010862">
    <property type="component" value="Chromosome 1"/>
</dbReference>
<dbReference type="InterPro" id="IPR039426">
    <property type="entry name" value="TonB-dep_rcpt-like"/>
</dbReference>
<keyword evidence="5 9" id="KW-0798">TonB box</keyword>
<protein>
    <submittedName>
        <fullName evidence="14">Outer membrane protein SusC</fullName>
    </submittedName>
    <submittedName>
        <fullName evidence="13">TonB-linked outer membrane protein, SusC/RagA family</fullName>
    </submittedName>
</protein>
<keyword evidence="10" id="KW-0732">Signal</keyword>
<reference evidence="13" key="3">
    <citation type="submission" date="2012-02" db="EMBL/GenBank/DDBJ databases">
        <title>Complete sequence of chromosome 1 of Prevotella dentalis DSM 3688.</title>
        <authorList>
            <consortium name="US DOE Joint Genome Institute (JGI-PGF)"/>
            <person name="Lucas S."/>
            <person name="Copeland A."/>
            <person name="Lapidus A."/>
            <person name="Glavina del Rio T."/>
            <person name="Dalin E."/>
            <person name="Tice H."/>
            <person name="Bruce D."/>
            <person name="Goodwin L."/>
            <person name="Pitluck S."/>
            <person name="Peters L."/>
            <person name="Mikhailova N."/>
            <person name="Chertkov O."/>
            <person name="Kyrpides N."/>
            <person name="Mavromatis K."/>
            <person name="Ivanova N."/>
            <person name="Brettin T."/>
            <person name="Detter J.C."/>
            <person name="Han C."/>
            <person name="Larimer F."/>
            <person name="Land M."/>
            <person name="Hauser L."/>
            <person name="Markowitz V."/>
            <person name="Cheng J.-F."/>
            <person name="Hugenholtz P."/>
            <person name="Woyke T."/>
            <person name="Wu D."/>
            <person name="Gronow S."/>
            <person name="Wellnitz S."/>
            <person name="Brambilla E."/>
            <person name="Klenk H.-P."/>
            <person name="Eisen J.A."/>
        </authorList>
    </citation>
    <scope>NUCLEOTIDE SEQUENCE</scope>
    <source>
        <strain evidence="13">DSM 3688</strain>
    </source>
</reference>
<proteinExistence type="inferred from homology"/>
<dbReference type="InterPro" id="IPR008969">
    <property type="entry name" value="CarboxyPept-like_regulatory"/>
</dbReference>
<evidence type="ECO:0000256" key="8">
    <source>
        <dbReference type="PROSITE-ProRule" id="PRU01360"/>
    </source>
</evidence>
<dbReference type="STRING" id="908937.Prede_1119"/>
<comment type="similarity">
    <text evidence="8 9">Belongs to the TonB-dependent receptor family.</text>
</comment>
<dbReference type="HOGENOM" id="CLU_004317_0_2_10"/>
<dbReference type="AlphaFoldDB" id="F9D2F7"/>
<evidence type="ECO:0000256" key="4">
    <source>
        <dbReference type="ARBA" id="ARBA00022692"/>
    </source>
</evidence>
<dbReference type="NCBIfam" id="TIGR04056">
    <property type="entry name" value="OMP_RagA_SusC"/>
    <property type="match status" value="1"/>
</dbReference>
<keyword evidence="2 8" id="KW-0813">Transport</keyword>
<dbReference type="NCBIfam" id="TIGR04057">
    <property type="entry name" value="SusC_RagA_signa"/>
    <property type="match status" value="1"/>
</dbReference>
<feature type="domain" description="TonB-dependent receptor-like beta-barrel" evidence="11">
    <location>
        <begin position="403"/>
        <end position="801"/>
    </location>
</feature>
<reference evidence="14 15" key="1">
    <citation type="submission" date="2011-04" db="EMBL/GenBank/DDBJ databases">
        <authorList>
            <person name="Muzny D."/>
            <person name="Qin X."/>
            <person name="Deng J."/>
            <person name="Jiang H."/>
            <person name="Liu Y."/>
            <person name="Qu J."/>
            <person name="Song X.-Z."/>
            <person name="Zhang L."/>
            <person name="Thornton R."/>
            <person name="Coyle M."/>
            <person name="Francisco L."/>
            <person name="Jackson L."/>
            <person name="Javaid M."/>
            <person name="Korchina V."/>
            <person name="Kovar C."/>
            <person name="Mata R."/>
            <person name="Mathew T."/>
            <person name="Ngo R."/>
            <person name="Nguyen L."/>
            <person name="Nguyen N."/>
            <person name="Okwuonu G."/>
            <person name="Ongeri F."/>
            <person name="Pham C."/>
            <person name="Simmons D."/>
            <person name="Wilczek-Boney K."/>
            <person name="Hale W."/>
            <person name="Jakkamsetti A."/>
            <person name="Pham P."/>
            <person name="Ruth R."/>
            <person name="San Lucas F."/>
            <person name="Warren J."/>
            <person name="Zhang J."/>
            <person name="Zhao Z."/>
            <person name="Zhou C."/>
            <person name="Zhu D."/>
            <person name="Lee S."/>
            <person name="Bess C."/>
            <person name="Blankenburg K."/>
            <person name="Forbes L."/>
            <person name="Fu Q."/>
            <person name="Gubbala S."/>
            <person name="Hirani K."/>
            <person name="Jayaseelan J.C."/>
            <person name="Lara F."/>
            <person name="Munidasa M."/>
            <person name="Palculict T."/>
            <person name="Patil S."/>
            <person name="Pu L.-L."/>
            <person name="Saada N."/>
            <person name="Tang L."/>
            <person name="Weissenberger G."/>
            <person name="Zhu Y."/>
            <person name="Hemphill L."/>
            <person name="Shang Y."/>
            <person name="Youmans B."/>
            <person name="Ayvaz T."/>
            <person name="Ross M."/>
            <person name="Santibanez J."/>
            <person name="Aqrawi P."/>
            <person name="Gross S."/>
            <person name="Joshi V."/>
            <person name="Fowler G."/>
            <person name="Nazareth L."/>
            <person name="Reid J."/>
            <person name="Worley K."/>
            <person name="Petrosino J."/>
            <person name="Highlander S."/>
            <person name="Gibbs R."/>
        </authorList>
    </citation>
    <scope>NUCLEOTIDE SEQUENCE [LARGE SCALE GENOMIC DNA]</scope>
    <source>
        <strain evidence="14 15">DSM 3688</strain>
    </source>
</reference>
<dbReference type="InterPro" id="IPR023996">
    <property type="entry name" value="TonB-dep_OMP_SusC/RagA"/>
</dbReference>
<keyword evidence="6 8" id="KW-0472">Membrane</keyword>
<evidence type="ECO:0000256" key="6">
    <source>
        <dbReference type="ARBA" id="ARBA00023136"/>
    </source>
</evidence>
<dbReference type="eggNOG" id="COG4771">
    <property type="taxonomic scope" value="Bacteria"/>
</dbReference>
<evidence type="ECO:0000313" key="13">
    <source>
        <dbReference type="EMBL" id="AGB28447.1"/>
    </source>
</evidence>
<dbReference type="InterPro" id="IPR012910">
    <property type="entry name" value="Plug_dom"/>
</dbReference>
<keyword evidence="3 8" id="KW-1134">Transmembrane beta strand</keyword>
<evidence type="ECO:0000256" key="1">
    <source>
        <dbReference type="ARBA" id="ARBA00004571"/>
    </source>
</evidence>
<dbReference type="EMBL" id="AFPW01000013">
    <property type="protein sequence ID" value="EGQ15620.1"/>
    <property type="molecule type" value="Genomic_DNA"/>
</dbReference>
<feature type="chain" id="PRO_5010496609" evidence="10">
    <location>
        <begin position="29"/>
        <end position="1028"/>
    </location>
</feature>
<dbReference type="Proteomes" id="UP000007820">
    <property type="component" value="Unassembled WGS sequence"/>
</dbReference>
<keyword evidence="16" id="KW-1185">Reference proteome</keyword>